<organism evidence="1 2">
    <name type="scientific">Vreelandella titanicae</name>
    <dbReference type="NCBI Taxonomy" id="664683"/>
    <lineage>
        <taxon>Bacteria</taxon>
        <taxon>Pseudomonadati</taxon>
        <taxon>Pseudomonadota</taxon>
        <taxon>Gammaproteobacteria</taxon>
        <taxon>Oceanospirillales</taxon>
        <taxon>Halomonadaceae</taxon>
        <taxon>Vreelandella</taxon>
    </lineage>
</organism>
<sequence length="168" mass="18396">MTDEPNQTTEVPVEQLRDAINALMETVTALIEGEASQGGFETALNSHDALRDQLAARTPDTSTLAALQRIEQFITVQAGHYYQTVNGEFDEQQSGRFIALFARQLLALDGVGPATARQLFQLGVFTPEHFFALTPKQVAQLQLPPATLARVIPLHAQHPSLTRDSETS</sequence>
<evidence type="ECO:0000313" key="1">
    <source>
        <dbReference type="EMBL" id="TVU88842.1"/>
    </source>
</evidence>
<reference evidence="1 2" key="1">
    <citation type="submission" date="2019-07" db="EMBL/GenBank/DDBJ databases">
        <title>Diversity of Bacteria from Kongsfjorden, Arctic.</title>
        <authorList>
            <person name="Yu Y."/>
        </authorList>
    </citation>
    <scope>NUCLEOTIDE SEQUENCE [LARGE SCALE GENOMIC DNA]</scope>
    <source>
        <strain evidence="1 2">SM1922</strain>
    </source>
</reference>
<dbReference type="Proteomes" id="UP000317288">
    <property type="component" value="Unassembled WGS sequence"/>
</dbReference>
<name>A0A558J5L7_9GAMM</name>
<evidence type="ECO:0008006" key="3">
    <source>
        <dbReference type="Google" id="ProtNLM"/>
    </source>
</evidence>
<protein>
    <recommendedName>
        <fullName evidence="3">Helix-hairpin-helix domain-containing protein</fullName>
    </recommendedName>
</protein>
<evidence type="ECO:0000313" key="2">
    <source>
        <dbReference type="Proteomes" id="UP000317288"/>
    </source>
</evidence>
<gene>
    <name evidence="1" type="ORF">FQP89_17550</name>
</gene>
<proteinExistence type="predicted"/>
<comment type="caution">
    <text evidence="1">The sequence shown here is derived from an EMBL/GenBank/DDBJ whole genome shotgun (WGS) entry which is preliminary data.</text>
</comment>
<dbReference type="AlphaFoldDB" id="A0A558J5L7"/>
<dbReference type="EMBL" id="VNFE01000005">
    <property type="protein sequence ID" value="TVU88842.1"/>
    <property type="molecule type" value="Genomic_DNA"/>
</dbReference>
<accession>A0A558J5L7</accession>
<dbReference type="RefSeq" id="WP_144813664.1">
    <property type="nucleotide sequence ID" value="NZ_VNFE01000005.1"/>
</dbReference>